<accession>A0AAE4YYC1</accession>
<comment type="caution">
    <text evidence="2">The sequence shown here is derived from an EMBL/GenBank/DDBJ whole genome shotgun (WGS) entry which is preliminary data.</text>
</comment>
<dbReference type="RefSeq" id="WP_130672139.1">
    <property type="nucleotide sequence ID" value="NZ_SIMB01000001.1"/>
</dbReference>
<dbReference type="EMBL" id="WUFC01000051">
    <property type="protein sequence ID" value="NEI52894.1"/>
    <property type="molecule type" value="Genomic_DNA"/>
</dbReference>
<name>A0AAE4YYC1_9HYPH</name>
<dbReference type="Proteomes" id="UP000661163">
    <property type="component" value="Unassembled WGS sequence"/>
</dbReference>
<dbReference type="AlphaFoldDB" id="A0AAE4YYC1"/>
<evidence type="ECO:0000313" key="3">
    <source>
        <dbReference type="Proteomes" id="UP000661163"/>
    </source>
</evidence>
<protein>
    <submittedName>
        <fullName evidence="2">Uncharacterized protein</fullName>
    </submittedName>
</protein>
<proteinExistence type="predicted"/>
<keyword evidence="1" id="KW-0812">Transmembrane</keyword>
<gene>
    <name evidence="2" type="ORF">GR217_35455</name>
</gene>
<evidence type="ECO:0000256" key="1">
    <source>
        <dbReference type="SAM" id="Phobius"/>
    </source>
</evidence>
<evidence type="ECO:0000313" key="2">
    <source>
        <dbReference type="EMBL" id="NEI52894.1"/>
    </source>
</evidence>
<feature type="transmembrane region" description="Helical" evidence="1">
    <location>
        <begin position="39"/>
        <end position="60"/>
    </location>
</feature>
<keyword evidence="1" id="KW-0472">Membrane</keyword>
<organism evidence="2 3">
    <name type="scientific">Rhizobium ruizarguesonis</name>
    <dbReference type="NCBI Taxonomy" id="2081791"/>
    <lineage>
        <taxon>Bacteria</taxon>
        <taxon>Pseudomonadati</taxon>
        <taxon>Pseudomonadota</taxon>
        <taxon>Alphaproteobacteria</taxon>
        <taxon>Hyphomicrobiales</taxon>
        <taxon>Rhizobiaceae</taxon>
        <taxon>Rhizobium/Agrobacterium group</taxon>
        <taxon>Rhizobium</taxon>
    </lineage>
</organism>
<keyword evidence="1" id="KW-1133">Transmembrane helix</keyword>
<sequence length="197" mass="20479">MNTGMKLTGAAVAACAACCAVSVVPLVLASVGTILVGTALVKWGAIAVLLIVPVVGLLLLSRRKAAPQAVENHMATNSCGCGSCGTDVKQEAPIACTLDANEFKARTELIHKLTSRHLRQATRTALRLNLTYAPEALSEVRELVRKEQACCAFLTFDLRHDATGVFVTIIAPQAAAAAAGDLFAHLAPAALTMETSA</sequence>
<reference evidence="2 3" key="1">
    <citation type="submission" date="2019-12" db="EMBL/GenBank/DDBJ databases">
        <title>Rhizobium genotypes associated with high levels of biological nitrogen fixation by grain legumes in a temperate-maritime cropping system.</title>
        <authorList>
            <person name="Maluk M."/>
            <person name="Francesc Ferrando Molina F."/>
            <person name="Lopez Del Egido L."/>
            <person name="Lafos M."/>
            <person name="Langarica-Fuentes A."/>
            <person name="Gebre Yohannes G."/>
            <person name="Young M.W."/>
            <person name="Martin P."/>
            <person name="Gantlett R."/>
            <person name="Kenicer G."/>
            <person name="Hawes C."/>
            <person name="Begg G.S."/>
            <person name="Quilliam R.S."/>
            <person name="Squire G.R."/>
            <person name="Poole P.S."/>
            <person name="Young P.W."/>
            <person name="Iannetta P.M."/>
            <person name="James E.K."/>
        </authorList>
    </citation>
    <scope>NUCLEOTIDE SEQUENCE [LARGE SCALE GENOMIC DNA]</scope>
    <source>
        <strain evidence="2 3">JHI985</strain>
    </source>
</reference>